<comment type="caution">
    <text evidence="8">The sequence shown here is derived from an EMBL/GenBank/DDBJ whole genome shotgun (WGS) entry which is preliminary data.</text>
</comment>
<dbReference type="InterPro" id="IPR050905">
    <property type="entry name" value="Plant_NBS-LRR"/>
</dbReference>
<evidence type="ECO:0000256" key="1">
    <source>
        <dbReference type="ARBA" id="ARBA00008894"/>
    </source>
</evidence>
<evidence type="ECO:0000256" key="3">
    <source>
        <dbReference type="ARBA" id="ARBA00022821"/>
    </source>
</evidence>
<dbReference type="Pfam" id="PF23559">
    <property type="entry name" value="WHD_DRP"/>
    <property type="match status" value="1"/>
</dbReference>
<keyword evidence="3" id="KW-0611">Plant defense</keyword>
<dbReference type="Pfam" id="PF23247">
    <property type="entry name" value="LRR_RPS2"/>
    <property type="match status" value="1"/>
</dbReference>
<dbReference type="GO" id="GO:0043531">
    <property type="term" value="F:ADP binding"/>
    <property type="evidence" value="ECO:0007669"/>
    <property type="project" value="InterPro"/>
</dbReference>
<evidence type="ECO:0000259" key="6">
    <source>
        <dbReference type="Pfam" id="PF23247"/>
    </source>
</evidence>
<dbReference type="Gene3D" id="3.40.50.300">
    <property type="entry name" value="P-loop containing nucleotide triphosphate hydrolases"/>
    <property type="match status" value="1"/>
</dbReference>
<dbReference type="InterPro" id="IPR042197">
    <property type="entry name" value="Apaf_helical"/>
</dbReference>
<dbReference type="InterPro" id="IPR027417">
    <property type="entry name" value="P-loop_NTPase"/>
</dbReference>
<keyword evidence="4" id="KW-0547">Nucleotide-binding</keyword>
<dbReference type="Gene3D" id="1.10.8.430">
    <property type="entry name" value="Helical domain of apoptotic protease-activating factors"/>
    <property type="match status" value="1"/>
</dbReference>
<evidence type="ECO:0000313" key="8">
    <source>
        <dbReference type="EMBL" id="KAG6475302.1"/>
    </source>
</evidence>
<accession>A0A8J5EY41</accession>
<dbReference type="SUPFAM" id="SSF52540">
    <property type="entry name" value="P-loop containing nucleoside triphosphate hydrolases"/>
    <property type="match status" value="1"/>
</dbReference>
<proteinExistence type="inferred from homology"/>
<dbReference type="PANTHER" id="PTHR33463:SF204">
    <property type="entry name" value="NB-ARC DOMAIN-CONTAINING PROTEIN"/>
    <property type="match status" value="1"/>
</dbReference>
<keyword evidence="9" id="KW-1185">Reference proteome</keyword>
<dbReference type="InterPro" id="IPR057135">
    <property type="entry name" value="At4g27190-like_LRR"/>
</dbReference>
<evidence type="ECO:0000313" key="9">
    <source>
        <dbReference type="Proteomes" id="UP000734854"/>
    </source>
</evidence>
<evidence type="ECO:0008006" key="10">
    <source>
        <dbReference type="Google" id="ProtNLM"/>
    </source>
</evidence>
<evidence type="ECO:0000259" key="7">
    <source>
        <dbReference type="Pfam" id="PF23559"/>
    </source>
</evidence>
<dbReference type="GO" id="GO:0009626">
    <property type="term" value="P:plant-type hypersensitive response"/>
    <property type="evidence" value="ECO:0007669"/>
    <property type="project" value="UniProtKB-ARBA"/>
</dbReference>
<feature type="domain" description="Disease resistance protein winged helix" evidence="7">
    <location>
        <begin position="435"/>
        <end position="501"/>
    </location>
</feature>
<evidence type="ECO:0000259" key="5">
    <source>
        <dbReference type="Pfam" id="PF00931"/>
    </source>
</evidence>
<dbReference type="PRINTS" id="PR00364">
    <property type="entry name" value="DISEASERSIST"/>
</dbReference>
<reference evidence="8 9" key="1">
    <citation type="submission" date="2020-08" db="EMBL/GenBank/DDBJ databases">
        <title>Plant Genome Project.</title>
        <authorList>
            <person name="Zhang R.-G."/>
        </authorList>
    </citation>
    <scope>NUCLEOTIDE SEQUENCE [LARGE SCALE GENOMIC DNA]</scope>
    <source>
        <tissue evidence="8">Rhizome</tissue>
    </source>
</reference>
<keyword evidence="2" id="KW-0677">Repeat</keyword>
<keyword evidence="4" id="KW-0067">ATP-binding</keyword>
<sequence length="965" mass="108564">MGTLESLQFGDRYDRLLFIQLSSTFCIHTTGMDLINPGATLITKLWDLIALKLAFIVNAGDNVRRLRLPMNRLKDKSIDVANRVSAAKAQLLTPTQEVLGWLRRVEELEAEVSAIEQDFLNQPTCFCSCHYDLCSSYRIGRKVKRKASEATAMEAKSFDVVATDDSAPAVALDLPTRPDVGVESPLENAFQYLFDDQRCVIGVHGMGGVGKTTLLRRINNSFVGRSDFDLVIMVEASLDFKIEHLQQAIADRVGLPLSQNGTSKSWAIEIKRSLNRKKFLLLLDNIWDPINLTDAGIPTGPSKCKIVISSRFESTCAQMGAEKKIKMECLTPDKAWELFRQNLSGDLLNDPEIEDLAKQVAEDCNGLPLALVVVAATMSTRTTREEWQYAVRQMRKMHLESLVPLEANLIPTLKLSYDNLPNDQLKLCFLSCSFYPRGHSILKEELIESWMGLGFLEEHNDINEIYQKGHFLIGKLREASLVVPGDDERRVKVHDIICALALHISSVGLTPRTEKASSSSSRSDPEKIWAVDAGTGLTDIRADYLEGSSIERLSLMHNNIDTLPEKTDFPELLSLMLQCNDSLPRVFPRGFFKGMGCLQYLDLSNTTVEDIHGIGQLLCLEHLNLSGTPISKLPQEIRFLTRLKYLYLINTYSLEIIFAKSFSGLHNLRVFNAYGSSFRFWATDGAADVDRASLSELNELINLKALGISVGTHSTFQKLFDMSIPIRYLYISDPDTAPIDISFNQLRLPSNTLRSRSKIDASLLEMTIKNCQDLEVVTIGEDRKGEPENADGGFCRLCTFKGLEKLHLLHLGKLSNITWNGVKPCEYFPRLRLLRIVGCDKLRSITWTKQLPGLVKLYISGCSEVQQIIAEEDEDVEQEGREVFPRLKEFILRDLPKLTSIYQRTLPFPNLVSLQVFRCPKLASLPFGEGSACRLQEIHGGKEWWGNLKWANRASFDRHFKQAAS</sequence>
<dbReference type="Proteomes" id="UP000734854">
    <property type="component" value="Unassembled WGS sequence"/>
</dbReference>
<dbReference type="Gene3D" id="3.80.10.10">
    <property type="entry name" value="Ribonuclease Inhibitor"/>
    <property type="match status" value="1"/>
</dbReference>
<dbReference type="GO" id="GO:0005524">
    <property type="term" value="F:ATP binding"/>
    <property type="evidence" value="ECO:0007669"/>
    <property type="project" value="UniProtKB-KW"/>
</dbReference>
<dbReference type="GO" id="GO:0042742">
    <property type="term" value="P:defense response to bacterium"/>
    <property type="evidence" value="ECO:0007669"/>
    <property type="project" value="UniProtKB-ARBA"/>
</dbReference>
<evidence type="ECO:0000256" key="4">
    <source>
        <dbReference type="ARBA" id="ARBA00022840"/>
    </source>
</evidence>
<dbReference type="InterPro" id="IPR058922">
    <property type="entry name" value="WHD_DRP"/>
</dbReference>
<comment type="similarity">
    <text evidence="1">Belongs to the disease resistance NB-LRR family.</text>
</comment>
<dbReference type="EMBL" id="JACMSC010000018">
    <property type="protein sequence ID" value="KAG6475302.1"/>
    <property type="molecule type" value="Genomic_DNA"/>
</dbReference>
<evidence type="ECO:0000256" key="2">
    <source>
        <dbReference type="ARBA" id="ARBA00022737"/>
    </source>
</evidence>
<dbReference type="InterPro" id="IPR036388">
    <property type="entry name" value="WH-like_DNA-bd_sf"/>
</dbReference>
<dbReference type="PANTHER" id="PTHR33463">
    <property type="entry name" value="NB-ARC DOMAIN-CONTAINING PROTEIN-RELATED"/>
    <property type="match status" value="1"/>
</dbReference>
<dbReference type="InterPro" id="IPR002182">
    <property type="entry name" value="NB-ARC"/>
</dbReference>
<gene>
    <name evidence="8" type="ORF">ZIOFF_064520</name>
</gene>
<feature type="domain" description="Disease resistance protein At4g27190-like leucine-rich repeats" evidence="6">
    <location>
        <begin position="820"/>
        <end position="925"/>
    </location>
</feature>
<dbReference type="Pfam" id="PF00931">
    <property type="entry name" value="NB-ARC"/>
    <property type="match status" value="1"/>
</dbReference>
<organism evidence="8 9">
    <name type="scientific">Zingiber officinale</name>
    <name type="common">Ginger</name>
    <name type="synonym">Amomum zingiber</name>
    <dbReference type="NCBI Taxonomy" id="94328"/>
    <lineage>
        <taxon>Eukaryota</taxon>
        <taxon>Viridiplantae</taxon>
        <taxon>Streptophyta</taxon>
        <taxon>Embryophyta</taxon>
        <taxon>Tracheophyta</taxon>
        <taxon>Spermatophyta</taxon>
        <taxon>Magnoliopsida</taxon>
        <taxon>Liliopsida</taxon>
        <taxon>Zingiberales</taxon>
        <taxon>Zingiberaceae</taxon>
        <taxon>Zingiber</taxon>
    </lineage>
</organism>
<dbReference type="InterPro" id="IPR032675">
    <property type="entry name" value="LRR_dom_sf"/>
</dbReference>
<dbReference type="SUPFAM" id="SSF52058">
    <property type="entry name" value="L domain-like"/>
    <property type="match status" value="1"/>
</dbReference>
<dbReference type="GO" id="GO:0002758">
    <property type="term" value="P:innate immune response-activating signaling pathway"/>
    <property type="evidence" value="ECO:0007669"/>
    <property type="project" value="UniProtKB-ARBA"/>
</dbReference>
<dbReference type="FunFam" id="1.10.8.430:FF:000003">
    <property type="entry name" value="Probable disease resistance protein At5g66910"/>
    <property type="match status" value="1"/>
</dbReference>
<dbReference type="Gene3D" id="1.10.10.10">
    <property type="entry name" value="Winged helix-like DNA-binding domain superfamily/Winged helix DNA-binding domain"/>
    <property type="match status" value="1"/>
</dbReference>
<dbReference type="FunFam" id="3.40.50.300:FF:001091">
    <property type="entry name" value="Probable disease resistance protein At1g61300"/>
    <property type="match status" value="1"/>
</dbReference>
<name>A0A8J5EY41_ZINOF</name>
<feature type="domain" description="NB-ARC" evidence="5">
    <location>
        <begin position="183"/>
        <end position="341"/>
    </location>
</feature>
<dbReference type="AlphaFoldDB" id="A0A8J5EY41"/>
<dbReference type="FunFam" id="1.10.10.10:FF:000322">
    <property type="entry name" value="Probable disease resistance protein At1g63360"/>
    <property type="match status" value="1"/>
</dbReference>
<protein>
    <recommendedName>
        <fullName evidence="10">AAA+ ATPase domain-containing protein</fullName>
    </recommendedName>
</protein>